<evidence type="ECO:0000256" key="1">
    <source>
        <dbReference type="ARBA" id="ARBA00007447"/>
    </source>
</evidence>
<keyword evidence="7" id="KW-0325">Glycoprotein</keyword>
<dbReference type="PRINTS" id="PR00792">
    <property type="entry name" value="PEPSIN"/>
</dbReference>
<feature type="active site" evidence="8">
    <location>
        <position position="143"/>
    </location>
</feature>
<dbReference type="SUPFAM" id="SSF50630">
    <property type="entry name" value="Acid proteases"/>
    <property type="match status" value="1"/>
</dbReference>
<evidence type="ECO:0000313" key="12">
    <source>
        <dbReference type="EMBL" id="GFR17942.1"/>
    </source>
</evidence>
<dbReference type="PROSITE" id="PS51767">
    <property type="entry name" value="PEPTIDASE_A1"/>
    <property type="match status" value="1"/>
</dbReference>
<dbReference type="InterPro" id="IPR001969">
    <property type="entry name" value="Aspartic_peptidase_AS"/>
</dbReference>
<evidence type="ECO:0000256" key="2">
    <source>
        <dbReference type="ARBA" id="ARBA00022670"/>
    </source>
</evidence>
<comment type="similarity">
    <text evidence="1 10">Belongs to the peptidase A1 family.</text>
</comment>
<dbReference type="GO" id="GO:0004190">
    <property type="term" value="F:aspartic-type endopeptidase activity"/>
    <property type="evidence" value="ECO:0007669"/>
    <property type="project" value="UniProtKB-KW"/>
</dbReference>
<evidence type="ECO:0000256" key="10">
    <source>
        <dbReference type="RuleBase" id="RU000454"/>
    </source>
</evidence>
<dbReference type="FunFam" id="2.40.70.10:FF:000009">
    <property type="entry name" value="Aspartic proteinase A1"/>
    <property type="match status" value="1"/>
</dbReference>
<keyword evidence="6 9" id="KW-1015">Disulfide bond</keyword>
<reference evidence="12" key="1">
    <citation type="submission" date="2020-07" db="EMBL/GenBank/DDBJ databases">
        <title>Multicomponent nature underlies the extraordinary mechanical properties of spider dragline silk.</title>
        <authorList>
            <person name="Kono N."/>
            <person name="Nakamura H."/>
            <person name="Mori M."/>
            <person name="Yoshida Y."/>
            <person name="Ohtoshi R."/>
            <person name="Malay A.D."/>
            <person name="Moran D.A.P."/>
            <person name="Tomita M."/>
            <person name="Numata K."/>
            <person name="Arakawa K."/>
        </authorList>
    </citation>
    <scope>NUCLEOTIDE SEQUENCE</scope>
</reference>
<feature type="disulfide bond" evidence="9">
    <location>
        <begin position="365"/>
        <end position="402"/>
    </location>
</feature>
<dbReference type="Pfam" id="PF00026">
    <property type="entry name" value="Asp"/>
    <property type="match status" value="1"/>
</dbReference>
<organism evidence="12 13">
    <name type="scientific">Trichonephila clavata</name>
    <name type="common">Joro spider</name>
    <name type="synonym">Nephila clavata</name>
    <dbReference type="NCBI Taxonomy" id="2740835"/>
    <lineage>
        <taxon>Eukaryota</taxon>
        <taxon>Metazoa</taxon>
        <taxon>Ecdysozoa</taxon>
        <taxon>Arthropoda</taxon>
        <taxon>Chelicerata</taxon>
        <taxon>Arachnida</taxon>
        <taxon>Araneae</taxon>
        <taxon>Araneomorphae</taxon>
        <taxon>Entelegynae</taxon>
        <taxon>Araneoidea</taxon>
        <taxon>Nephilidae</taxon>
        <taxon>Trichonephila</taxon>
    </lineage>
</organism>
<dbReference type="InterPro" id="IPR001461">
    <property type="entry name" value="Aspartic_peptidase_A1"/>
</dbReference>
<keyword evidence="3" id="KW-0732">Signal</keyword>
<evidence type="ECO:0000256" key="7">
    <source>
        <dbReference type="ARBA" id="ARBA00023180"/>
    </source>
</evidence>
<evidence type="ECO:0000259" key="11">
    <source>
        <dbReference type="PROSITE" id="PS51767"/>
    </source>
</evidence>
<proteinExistence type="inferred from homology"/>
<accession>A0A8X6H6K4</accession>
<feature type="domain" description="Peptidase A1" evidence="11">
    <location>
        <begin position="125"/>
        <end position="443"/>
    </location>
</feature>
<dbReference type="EMBL" id="BMAO01007698">
    <property type="protein sequence ID" value="GFR17942.1"/>
    <property type="molecule type" value="Genomic_DNA"/>
</dbReference>
<evidence type="ECO:0000256" key="5">
    <source>
        <dbReference type="ARBA" id="ARBA00022801"/>
    </source>
</evidence>
<dbReference type="FunFam" id="2.40.70.10:FF:000044">
    <property type="entry name" value="Lysosomal aspartic protease"/>
    <property type="match status" value="1"/>
</dbReference>
<gene>
    <name evidence="12" type="primary">AAEL006169</name>
    <name evidence="12" type="ORF">TNCT_149071</name>
</gene>
<evidence type="ECO:0000313" key="13">
    <source>
        <dbReference type="Proteomes" id="UP000887116"/>
    </source>
</evidence>
<sequence length="446" mass="48639">MKGFRILSSTYFTIRVFCYAEDLSGESDAVLPSPHVIAAILLIKRGFTPLHETLASVTMKLFLALLSLLALSSADKLLRIPLKHMKPVRHQLHEVGTPVEVALPKRFYNNGPFPEPLSNYMDAQYFGDISLGTPPQNFKVVFDTGSSNLWVPSKQCKWTNVACLLHNKYDSSKSSTYKPNGTALEIKYGSGSMTGYLSTDTLTIGQTKIASQTFGEAITEPGLTFVAAKFDGILGLGFSTISVDGVVPVFDTMLKEKLVDNAVFSFYLNRNPNASAGGEIIFGGTDSKHYKGDFTYVPVDKKGYWQFHMNSISVNGKASSYCSGGCEAIADTGTSLIAGPLSEIDQLNKEIGATPLMQGEYIIDCNLIPKLPKVSFTIAGKTFELEGKDYVIEVAQMGQKICLSGFMGIDIPKPIGPLWILGDVFIGRYYTVFDYTNSRVGFAEAA</sequence>
<dbReference type="InterPro" id="IPR033121">
    <property type="entry name" value="PEPTIDASE_A1"/>
</dbReference>
<dbReference type="PROSITE" id="PS00141">
    <property type="entry name" value="ASP_PROTEASE"/>
    <property type="match status" value="2"/>
</dbReference>
<dbReference type="Gene3D" id="2.40.70.10">
    <property type="entry name" value="Acid Proteases"/>
    <property type="match status" value="2"/>
</dbReference>
<dbReference type="Proteomes" id="UP000887116">
    <property type="component" value="Unassembled WGS sequence"/>
</dbReference>
<protein>
    <submittedName>
        <fullName evidence="12">Lysosomal aspartic protease</fullName>
    </submittedName>
</protein>
<keyword evidence="2 10" id="KW-0645">Protease</keyword>
<name>A0A8X6H6K4_TRICU</name>
<dbReference type="PANTHER" id="PTHR47966">
    <property type="entry name" value="BETA-SITE APP-CLEAVING ENZYME, ISOFORM A-RELATED"/>
    <property type="match status" value="1"/>
</dbReference>
<evidence type="ECO:0000256" key="9">
    <source>
        <dbReference type="PIRSR" id="PIRSR601461-2"/>
    </source>
</evidence>
<dbReference type="InterPro" id="IPR021109">
    <property type="entry name" value="Peptidase_aspartic_dom_sf"/>
</dbReference>
<dbReference type="AlphaFoldDB" id="A0A8X6H6K4"/>
<dbReference type="GO" id="GO:0005764">
    <property type="term" value="C:lysosome"/>
    <property type="evidence" value="ECO:0007669"/>
    <property type="project" value="TreeGrafter"/>
</dbReference>
<keyword evidence="4 10" id="KW-0064">Aspartyl protease</keyword>
<dbReference type="GO" id="GO:0006508">
    <property type="term" value="P:proteolysis"/>
    <property type="evidence" value="ECO:0007669"/>
    <property type="project" value="UniProtKB-KW"/>
</dbReference>
<evidence type="ECO:0000256" key="4">
    <source>
        <dbReference type="ARBA" id="ARBA00022750"/>
    </source>
</evidence>
<dbReference type="OrthoDB" id="771136at2759"/>
<keyword evidence="5 10" id="KW-0378">Hydrolase</keyword>
<evidence type="ECO:0000256" key="6">
    <source>
        <dbReference type="ARBA" id="ARBA00023157"/>
    </source>
</evidence>
<keyword evidence="13" id="KW-1185">Reference proteome</keyword>
<comment type="caution">
    <text evidence="12">The sequence shown here is derived from an EMBL/GenBank/DDBJ whole genome shotgun (WGS) entry which is preliminary data.</text>
</comment>
<evidence type="ECO:0000256" key="3">
    <source>
        <dbReference type="ARBA" id="ARBA00022729"/>
    </source>
</evidence>
<evidence type="ECO:0000256" key="8">
    <source>
        <dbReference type="PIRSR" id="PIRSR601461-1"/>
    </source>
</evidence>
<dbReference type="PANTHER" id="PTHR47966:SF51">
    <property type="entry name" value="BETA-SITE APP-CLEAVING ENZYME, ISOFORM A-RELATED"/>
    <property type="match status" value="1"/>
</dbReference>
<feature type="active site" evidence="8">
    <location>
        <position position="331"/>
    </location>
</feature>
<feature type="disulfide bond" evidence="9">
    <location>
        <begin position="156"/>
        <end position="163"/>
    </location>
</feature>